<sequence length="398" mass="45030" precursor="true">MNTFAKRFSWFLAFLLVFACVTAAFALTVTYKPFGVPDSRRAEYEAKLTALKQRKEKLQQVKELGEAARPKVSLKKRSHDFGMIDPHTTESHTFTIGNTGTDPLTLTLRETSCKCTVGDLKDGLVMPGEETTVTLTWNTGYQAEKYRQTAVLVTNDPEHETIELAVVGEVRAKFIAPDSIGFNKTDPGVETDSRFVVFSQLWEDFVIEDVRADREPFEWHAEPIDNSAPELADKYPRSAWKLNLFTSTNSHEDYTGKLTLVVRPADGSETIEHEIQYKGTVRAPINFYSPDIHMEQGLEIGTLDSSKEHRFHLICRVRGDISRHVEVLDIEPKQLRAELTPTTTEGSYRLSIIVPKDCPMVTFNADEKHGYVQVGDPQNHDFSNWFPLMGAVVDLDQR</sequence>
<dbReference type="OrthoDB" id="270309at2"/>
<feature type="coiled-coil region" evidence="1">
    <location>
        <begin position="41"/>
        <end position="68"/>
    </location>
</feature>
<keyword evidence="4" id="KW-1185">Reference proteome</keyword>
<gene>
    <name evidence="3" type="ORF">Pla52n_61660</name>
</gene>
<keyword evidence="2" id="KW-0732">Signal</keyword>
<dbReference type="Pfam" id="PF07610">
    <property type="entry name" value="DUF1573"/>
    <property type="match status" value="1"/>
</dbReference>
<keyword evidence="1" id="KW-0175">Coiled coil</keyword>
<evidence type="ECO:0000313" key="4">
    <source>
        <dbReference type="Proteomes" id="UP000320176"/>
    </source>
</evidence>
<evidence type="ECO:0000256" key="2">
    <source>
        <dbReference type="SAM" id="SignalP"/>
    </source>
</evidence>
<protein>
    <recommendedName>
        <fullName evidence="5">DUF1573 domain-containing protein</fullName>
    </recommendedName>
</protein>
<dbReference type="AlphaFoldDB" id="A0A5C6A0H7"/>
<dbReference type="Proteomes" id="UP000320176">
    <property type="component" value="Unassembled WGS sequence"/>
</dbReference>
<dbReference type="InterPro" id="IPR013783">
    <property type="entry name" value="Ig-like_fold"/>
</dbReference>
<feature type="chain" id="PRO_5022766197" description="DUF1573 domain-containing protein" evidence="2">
    <location>
        <begin position="27"/>
        <end position="398"/>
    </location>
</feature>
<dbReference type="PANTHER" id="PTHR37833:SF1">
    <property type="entry name" value="SIGNAL PEPTIDE PROTEIN"/>
    <property type="match status" value="1"/>
</dbReference>
<dbReference type="EMBL" id="SJPN01000010">
    <property type="protein sequence ID" value="TWT92801.1"/>
    <property type="molecule type" value="Genomic_DNA"/>
</dbReference>
<name>A0A5C6A0H7_9BACT</name>
<proteinExistence type="predicted"/>
<reference evidence="3 4" key="1">
    <citation type="submission" date="2019-02" db="EMBL/GenBank/DDBJ databases">
        <title>Deep-cultivation of Planctomycetes and their phenomic and genomic characterization uncovers novel biology.</title>
        <authorList>
            <person name="Wiegand S."/>
            <person name="Jogler M."/>
            <person name="Boedeker C."/>
            <person name="Pinto D."/>
            <person name="Vollmers J."/>
            <person name="Rivas-Marin E."/>
            <person name="Kohn T."/>
            <person name="Peeters S.H."/>
            <person name="Heuer A."/>
            <person name="Rast P."/>
            <person name="Oberbeckmann S."/>
            <person name="Bunk B."/>
            <person name="Jeske O."/>
            <person name="Meyerdierks A."/>
            <person name="Storesund J.E."/>
            <person name="Kallscheuer N."/>
            <person name="Luecker S."/>
            <person name="Lage O.M."/>
            <person name="Pohl T."/>
            <person name="Merkel B.J."/>
            <person name="Hornburger P."/>
            <person name="Mueller R.-W."/>
            <person name="Bruemmer F."/>
            <person name="Labrenz M."/>
            <person name="Spormann A.M."/>
            <person name="Op Den Camp H."/>
            <person name="Overmann J."/>
            <person name="Amann R."/>
            <person name="Jetten M.S.M."/>
            <person name="Mascher T."/>
            <person name="Medema M.H."/>
            <person name="Devos D.P."/>
            <person name="Kaster A.-K."/>
            <person name="Ovreas L."/>
            <person name="Rohde M."/>
            <person name="Galperin M.Y."/>
            <person name="Jogler C."/>
        </authorList>
    </citation>
    <scope>NUCLEOTIDE SEQUENCE [LARGE SCALE GENOMIC DNA]</scope>
    <source>
        <strain evidence="3 4">Pla52n</strain>
    </source>
</reference>
<accession>A0A5C6A0H7</accession>
<organism evidence="3 4">
    <name type="scientific">Stieleria varia</name>
    <dbReference type="NCBI Taxonomy" id="2528005"/>
    <lineage>
        <taxon>Bacteria</taxon>
        <taxon>Pseudomonadati</taxon>
        <taxon>Planctomycetota</taxon>
        <taxon>Planctomycetia</taxon>
        <taxon>Pirellulales</taxon>
        <taxon>Pirellulaceae</taxon>
        <taxon>Stieleria</taxon>
    </lineage>
</organism>
<evidence type="ECO:0000313" key="3">
    <source>
        <dbReference type="EMBL" id="TWT92801.1"/>
    </source>
</evidence>
<dbReference type="RefSeq" id="WP_146523088.1">
    <property type="nucleotide sequence ID" value="NZ_CP151726.1"/>
</dbReference>
<dbReference type="Gene3D" id="2.60.40.10">
    <property type="entry name" value="Immunoglobulins"/>
    <property type="match status" value="1"/>
</dbReference>
<dbReference type="PANTHER" id="PTHR37833">
    <property type="entry name" value="LIPOPROTEIN-RELATED"/>
    <property type="match status" value="1"/>
</dbReference>
<dbReference type="InterPro" id="IPR011467">
    <property type="entry name" value="DUF1573"/>
</dbReference>
<feature type="signal peptide" evidence="2">
    <location>
        <begin position="1"/>
        <end position="26"/>
    </location>
</feature>
<evidence type="ECO:0008006" key="5">
    <source>
        <dbReference type="Google" id="ProtNLM"/>
    </source>
</evidence>
<evidence type="ECO:0000256" key="1">
    <source>
        <dbReference type="SAM" id="Coils"/>
    </source>
</evidence>
<dbReference type="PROSITE" id="PS51257">
    <property type="entry name" value="PROKAR_LIPOPROTEIN"/>
    <property type="match status" value="1"/>
</dbReference>
<comment type="caution">
    <text evidence="3">The sequence shown here is derived from an EMBL/GenBank/DDBJ whole genome shotgun (WGS) entry which is preliminary data.</text>
</comment>